<dbReference type="AlphaFoldDB" id="A0A4C1T574"/>
<evidence type="ECO:0000313" key="2">
    <source>
        <dbReference type="EMBL" id="GBP08608.1"/>
    </source>
</evidence>
<accession>A0A4C1T574</accession>
<gene>
    <name evidence="2" type="ORF">EVAR_7219_1</name>
</gene>
<protein>
    <submittedName>
        <fullName evidence="2">Uncharacterized protein</fullName>
    </submittedName>
</protein>
<sequence length="117" mass="12107">MDSSARRGLGLHFRVASRAICRNRASAAAAAPARARAPHTHTAARARADGTNICTRENGDAAAGGNTSRGTVACTVCASAAEAGAADAERDIKFHFDTEYVRAAVGGRPARRFPTGR</sequence>
<feature type="region of interest" description="Disordered" evidence="1">
    <location>
        <begin position="29"/>
        <end position="49"/>
    </location>
</feature>
<evidence type="ECO:0000313" key="3">
    <source>
        <dbReference type="Proteomes" id="UP000299102"/>
    </source>
</evidence>
<comment type="caution">
    <text evidence="2">The sequence shown here is derived from an EMBL/GenBank/DDBJ whole genome shotgun (WGS) entry which is preliminary data.</text>
</comment>
<evidence type="ECO:0000256" key="1">
    <source>
        <dbReference type="SAM" id="MobiDB-lite"/>
    </source>
</evidence>
<name>A0A4C1T574_EUMVA</name>
<dbReference type="Proteomes" id="UP000299102">
    <property type="component" value="Unassembled WGS sequence"/>
</dbReference>
<dbReference type="EMBL" id="BGZK01000032">
    <property type="protein sequence ID" value="GBP08608.1"/>
    <property type="molecule type" value="Genomic_DNA"/>
</dbReference>
<keyword evidence="3" id="KW-1185">Reference proteome</keyword>
<reference evidence="2 3" key="1">
    <citation type="journal article" date="2019" name="Commun. Biol.">
        <title>The bagworm genome reveals a unique fibroin gene that provides high tensile strength.</title>
        <authorList>
            <person name="Kono N."/>
            <person name="Nakamura H."/>
            <person name="Ohtoshi R."/>
            <person name="Tomita M."/>
            <person name="Numata K."/>
            <person name="Arakawa K."/>
        </authorList>
    </citation>
    <scope>NUCLEOTIDE SEQUENCE [LARGE SCALE GENOMIC DNA]</scope>
</reference>
<organism evidence="2 3">
    <name type="scientific">Eumeta variegata</name>
    <name type="common">Bagworm moth</name>
    <name type="synonym">Eumeta japonica</name>
    <dbReference type="NCBI Taxonomy" id="151549"/>
    <lineage>
        <taxon>Eukaryota</taxon>
        <taxon>Metazoa</taxon>
        <taxon>Ecdysozoa</taxon>
        <taxon>Arthropoda</taxon>
        <taxon>Hexapoda</taxon>
        <taxon>Insecta</taxon>
        <taxon>Pterygota</taxon>
        <taxon>Neoptera</taxon>
        <taxon>Endopterygota</taxon>
        <taxon>Lepidoptera</taxon>
        <taxon>Glossata</taxon>
        <taxon>Ditrysia</taxon>
        <taxon>Tineoidea</taxon>
        <taxon>Psychidae</taxon>
        <taxon>Oiketicinae</taxon>
        <taxon>Eumeta</taxon>
    </lineage>
</organism>
<proteinExistence type="predicted"/>